<dbReference type="InterPro" id="IPR011322">
    <property type="entry name" value="N-reg_PII-like_a/b"/>
</dbReference>
<dbReference type="SUPFAM" id="SSF54913">
    <property type="entry name" value="GlnB-like"/>
    <property type="match status" value="1"/>
</dbReference>
<reference evidence="2 3" key="1">
    <citation type="journal article" date="2016" name="Nat. Commun.">
        <title>Thousands of microbial genomes shed light on interconnected biogeochemical processes in an aquifer system.</title>
        <authorList>
            <person name="Anantharaman K."/>
            <person name="Brown C.T."/>
            <person name="Hug L.A."/>
            <person name="Sharon I."/>
            <person name="Castelle C.J."/>
            <person name="Probst A.J."/>
            <person name="Thomas B.C."/>
            <person name="Singh A."/>
            <person name="Wilkins M.J."/>
            <person name="Karaoz U."/>
            <person name="Brodie E.L."/>
            <person name="Williams K.H."/>
            <person name="Hubbard S.S."/>
            <person name="Banfield J.F."/>
        </authorList>
    </citation>
    <scope>NUCLEOTIDE SEQUENCE [LARGE SCALE GENOMIC DNA]</scope>
</reference>
<dbReference type="GO" id="GO:0005507">
    <property type="term" value="F:copper ion binding"/>
    <property type="evidence" value="ECO:0007669"/>
    <property type="project" value="TreeGrafter"/>
</dbReference>
<organism evidence="2 3">
    <name type="scientific">Candidatus Beckwithbacteria bacterium RBG_13_42_9</name>
    <dbReference type="NCBI Taxonomy" id="1797457"/>
    <lineage>
        <taxon>Bacteria</taxon>
        <taxon>Candidatus Beckwithiibacteriota</taxon>
    </lineage>
</organism>
<name>A0A1F5E301_9BACT</name>
<dbReference type="Pfam" id="PF03091">
    <property type="entry name" value="CutA1"/>
    <property type="match status" value="1"/>
</dbReference>
<protein>
    <recommendedName>
        <fullName evidence="4">Cation tolerance protein CutA</fullName>
    </recommendedName>
</protein>
<dbReference type="Proteomes" id="UP000177006">
    <property type="component" value="Unassembled WGS sequence"/>
</dbReference>
<comment type="similarity">
    <text evidence="1">Belongs to the CutA family.</text>
</comment>
<dbReference type="Gene3D" id="3.30.70.120">
    <property type="match status" value="1"/>
</dbReference>
<dbReference type="PANTHER" id="PTHR23419:SF8">
    <property type="entry name" value="FI09726P"/>
    <property type="match status" value="1"/>
</dbReference>
<dbReference type="EMBL" id="MEZK01000034">
    <property type="protein sequence ID" value="OGD61743.1"/>
    <property type="molecule type" value="Genomic_DNA"/>
</dbReference>
<dbReference type="PANTHER" id="PTHR23419">
    <property type="entry name" value="DIVALENT CATION TOLERANCE CUTA-RELATED"/>
    <property type="match status" value="1"/>
</dbReference>
<proteinExistence type="inferred from homology"/>
<evidence type="ECO:0000313" key="3">
    <source>
        <dbReference type="Proteomes" id="UP000177006"/>
    </source>
</evidence>
<sequence>MSKLLLVYITCGSLGQAQKIGRDLLKKRLAACINIFPHMQSMFFWPPKSGKIDESHEVVLIAKTIESKYKALEKEVHQIHSSDIPCVMAIPVKYVAKKYFNWLSEELKIHPNLPL</sequence>
<dbReference type="GO" id="GO:0010038">
    <property type="term" value="P:response to metal ion"/>
    <property type="evidence" value="ECO:0007669"/>
    <property type="project" value="InterPro"/>
</dbReference>
<accession>A0A1F5E301</accession>
<comment type="caution">
    <text evidence="2">The sequence shown here is derived from an EMBL/GenBank/DDBJ whole genome shotgun (WGS) entry which is preliminary data.</text>
</comment>
<dbReference type="InterPro" id="IPR004323">
    <property type="entry name" value="Ion_tolerance_CutA"/>
</dbReference>
<gene>
    <name evidence="2" type="ORF">A2160_04695</name>
</gene>
<evidence type="ECO:0008006" key="4">
    <source>
        <dbReference type="Google" id="ProtNLM"/>
    </source>
</evidence>
<evidence type="ECO:0000256" key="1">
    <source>
        <dbReference type="ARBA" id="ARBA00010169"/>
    </source>
</evidence>
<evidence type="ECO:0000313" key="2">
    <source>
        <dbReference type="EMBL" id="OGD61743.1"/>
    </source>
</evidence>
<dbReference type="STRING" id="1797457.A2160_04695"/>
<dbReference type="InterPro" id="IPR015867">
    <property type="entry name" value="N-reg_PII/ATP_PRibTrfase_C"/>
</dbReference>
<dbReference type="AlphaFoldDB" id="A0A1F5E301"/>